<protein>
    <submittedName>
        <fullName evidence="10">Uncharacterized protein</fullName>
    </submittedName>
</protein>
<reference evidence="10 11" key="1">
    <citation type="journal article" date="2015" name="BMC Genomics">
        <title>Insights from the genome of Ophiocordyceps polyrhachis-furcata to pathogenicity and host specificity in insect fungi.</title>
        <authorList>
            <person name="Wichadakul D."/>
            <person name="Kobmoo N."/>
            <person name="Ingsriswang S."/>
            <person name="Tangphatsornruang S."/>
            <person name="Chantasingh D."/>
            <person name="Luangsa-ard J.J."/>
            <person name="Eurwilaichitr L."/>
        </authorList>
    </citation>
    <scope>NUCLEOTIDE SEQUENCE [LARGE SCALE GENOMIC DNA]</scope>
    <source>
        <strain evidence="10 11">BCC 54312</strain>
    </source>
</reference>
<keyword evidence="4" id="KW-1000">Mitochondrion outer membrane</keyword>
<organism evidence="10 11">
    <name type="scientific">Ophiocordyceps polyrhachis-furcata BCC 54312</name>
    <dbReference type="NCBI Taxonomy" id="1330021"/>
    <lineage>
        <taxon>Eukaryota</taxon>
        <taxon>Fungi</taxon>
        <taxon>Dikarya</taxon>
        <taxon>Ascomycota</taxon>
        <taxon>Pezizomycotina</taxon>
        <taxon>Sordariomycetes</taxon>
        <taxon>Hypocreomycetidae</taxon>
        <taxon>Hypocreales</taxon>
        <taxon>Ophiocordycipitaceae</taxon>
        <taxon>Ophiocordyceps</taxon>
    </lineage>
</organism>
<keyword evidence="11" id="KW-1185">Reference proteome</keyword>
<keyword evidence="7" id="KW-0496">Mitochondrion</keyword>
<keyword evidence="2" id="KW-0813">Transport</keyword>
<gene>
    <name evidence="10" type="ORF">L249_0810</name>
</gene>
<proteinExistence type="inferred from homology"/>
<evidence type="ECO:0000256" key="3">
    <source>
        <dbReference type="ARBA" id="ARBA00022692"/>
    </source>
</evidence>
<dbReference type="GO" id="GO:0006626">
    <property type="term" value="P:protein targeting to mitochondrion"/>
    <property type="evidence" value="ECO:0007669"/>
    <property type="project" value="UniProtKB-ARBA"/>
</dbReference>
<keyword evidence="6" id="KW-1133">Transmembrane helix</keyword>
<dbReference type="InterPro" id="IPR019603">
    <property type="entry name" value="Tom5"/>
</dbReference>
<name>A0A367LDT9_9HYPO</name>
<dbReference type="EMBL" id="LKCN02000007">
    <property type="protein sequence ID" value="RCI12589.1"/>
    <property type="molecule type" value="Genomic_DNA"/>
</dbReference>
<dbReference type="AlphaFoldDB" id="A0A367LDT9"/>
<evidence type="ECO:0000256" key="2">
    <source>
        <dbReference type="ARBA" id="ARBA00022448"/>
    </source>
</evidence>
<dbReference type="Proteomes" id="UP000253664">
    <property type="component" value="Unassembled WGS sequence"/>
</dbReference>
<comment type="caution">
    <text evidence="10">The sequence shown here is derived from an EMBL/GenBank/DDBJ whole genome shotgun (WGS) entry which is preliminary data.</text>
</comment>
<dbReference type="GO" id="GO:0015031">
    <property type="term" value="P:protein transport"/>
    <property type="evidence" value="ECO:0007669"/>
    <property type="project" value="UniProtKB-KW"/>
</dbReference>
<evidence type="ECO:0000313" key="11">
    <source>
        <dbReference type="Proteomes" id="UP000253664"/>
    </source>
</evidence>
<evidence type="ECO:0000256" key="5">
    <source>
        <dbReference type="ARBA" id="ARBA00022927"/>
    </source>
</evidence>
<comment type="subcellular location">
    <subcellularLocation>
        <location evidence="1">Mitochondrion outer membrane</location>
        <topology evidence="1">Single-pass membrane protein</topology>
    </subcellularLocation>
</comment>
<dbReference type="Pfam" id="PF10642">
    <property type="entry name" value="Tom5"/>
    <property type="match status" value="1"/>
</dbReference>
<evidence type="ECO:0000256" key="6">
    <source>
        <dbReference type="ARBA" id="ARBA00022989"/>
    </source>
</evidence>
<comment type="similarity">
    <text evidence="9">Belongs to the Tom5 family.</text>
</comment>
<accession>A0A367LDT9</accession>
<keyword evidence="3" id="KW-0812">Transmembrane</keyword>
<evidence type="ECO:0000256" key="8">
    <source>
        <dbReference type="ARBA" id="ARBA00023136"/>
    </source>
</evidence>
<dbReference type="GO" id="GO:0005741">
    <property type="term" value="C:mitochondrial outer membrane"/>
    <property type="evidence" value="ECO:0007669"/>
    <property type="project" value="UniProtKB-SubCell"/>
</dbReference>
<evidence type="ECO:0000256" key="9">
    <source>
        <dbReference type="ARBA" id="ARBA00025716"/>
    </source>
</evidence>
<sequence length="146" mass="16080">MFGGSSFLFSSFPPPVAPAQQSAEEIRAMEAEAAFTLQQVLTTAFMLYLCMYNRLPPHASVTPFRRGVRKLTCISLPPLDQRLSPSTWLLGSYSLEGDLASHRVGASSGETPTATWGFVIKLGECTIVYMCRREERSVDCPRLTLG</sequence>
<keyword evidence="8" id="KW-0472">Membrane</keyword>
<evidence type="ECO:0000256" key="4">
    <source>
        <dbReference type="ARBA" id="ARBA00022787"/>
    </source>
</evidence>
<evidence type="ECO:0000256" key="1">
    <source>
        <dbReference type="ARBA" id="ARBA00004572"/>
    </source>
</evidence>
<evidence type="ECO:0000256" key="7">
    <source>
        <dbReference type="ARBA" id="ARBA00023128"/>
    </source>
</evidence>
<keyword evidence="5" id="KW-0653">Protein transport</keyword>
<evidence type="ECO:0000313" key="10">
    <source>
        <dbReference type="EMBL" id="RCI12589.1"/>
    </source>
</evidence>